<dbReference type="GO" id="GO:0016301">
    <property type="term" value="F:kinase activity"/>
    <property type="evidence" value="ECO:0007669"/>
    <property type="project" value="UniProtKB-KW"/>
</dbReference>
<accession>A0A3S4HXS3</accession>
<evidence type="ECO:0000313" key="1">
    <source>
        <dbReference type="EMBL" id="VEB05589.1"/>
    </source>
</evidence>
<dbReference type="EMBL" id="LR134162">
    <property type="protein sequence ID" value="VEB05589.1"/>
    <property type="molecule type" value="Genomic_DNA"/>
</dbReference>
<organism evidence="1 2">
    <name type="scientific">Klebsiella pneumoniae</name>
    <dbReference type="NCBI Taxonomy" id="573"/>
    <lineage>
        <taxon>Bacteria</taxon>
        <taxon>Pseudomonadati</taxon>
        <taxon>Pseudomonadota</taxon>
        <taxon>Gammaproteobacteria</taxon>
        <taxon>Enterobacterales</taxon>
        <taxon>Enterobacteriaceae</taxon>
        <taxon>Klebsiella/Raoultella group</taxon>
        <taxon>Klebsiella</taxon>
        <taxon>Klebsiella pneumoniae complex</taxon>
    </lineage>
</organism>
<protein>
    <submittedName>
        <fullName evidence="1">Putative L-xylulose kinase</fullName>
    </submittedName>
</protein>
<dbReference type="Proteomes" id="UP000282433">
    <property type="component" value="Chromosome"/>
</dbReference>
<dbReference type="AlphaFoldDB" id="A0A3S4HXS3"/>
<proteinExistence type="predicted"/>
<keyword evidence="1" id="KW-0808">Transferase</keyword>
<keyword evidence="1" id="KW-0418">Kinase</keyword>
<reference evidence="1 2" key="1">
    <citation type="submission" date="2018-12" db="EMBL/GenBank/DDBJ databases">
        <authorList>
            <consortium name="Pathogen Informatics"/>
        </authorList>
    </citation>
    <scope>NUCLEOTIDE SEQUENCE [LARGE SCALE GENOMIC DNA]</scope>
    <source>
        <strain evidence="1 2">NCTC13635</strain>
    </source>
</reference>
<name>A0A3S4HXS3_KLEPN</name>
<dbReference type="Gene3D" id="3.30.420.40">
    <property type="match status" value="1"/>
</dbReference>
<sequence>MVHVSRTVSPNPENHRVYQTKYQLYKNLLSEMQSPWKSCSNYIAH</sequence>
<evidence type="ECO:0000313" key="2">
    <source>
        <dbReference type="Proteomes" id="UP000282433"/>
    </source>
</evidence>
<gene>
    <name evidence="1" type="primary">lyx_1</name>
    <name evidence="1" type="ORF">NCTC13635_05354</name>
</gene>